<dbReference type="AlphaFoldDB" id="A0A4R8TSK1"/>
<comment type="caution">
    <text evidence="2">The sequence shown here is derived from an EMBL/GenBank/DDBJ whole genome shotgun (WGS) entry which is preliminary data.</text>
</comment>
<evidence type="ECO:0008006" key="4">
    <source>
        <dbReference type="Google" id="ProtNLM"/>
    </source>
</evidence>
<reference evidence="2 3" key="1">
    <citation type="submission" date="2018-11" db="EMBL/GenBank/DDBJ databases">
        <title>Genome sequence and assembly of Colletotrichum sidae.</title>
        <authorList>
            <person name="Gan P."/>
            <person name="Shirasu K."/>
        </authorList>
    </citation>
    <scope>NUCLEOTIDE SEQUENCE [LARGE SCALE GENOMIC DNA]</scope>
    <source>
        <strain evidence="2 3">CBS 518.97</strain>
    </source>
</reference>
<organism evidence="2 3">
    <name type="scientific">Colletotrichum sidae</name>
    <dbReference type="NCBI Taxonomy" id="1347389"/>
    <lineage>
        <taxon>Eukaryota</taxon>
        <taxon>Fungi</taxon>
        <taxon>Dikarya</taxon>
        <taxon>Ascomycota</taxon>
        <taxon>Pezizomycotina</taxon>
        <taxon>Sordariomycetes</taxon>
        <taxon>Hypocreomycetidae</taxon>
        <taxon>Glomerellales</taxon>
        <taxon>Glomerellaceae</taxon>
        <taxon>Colletotrichum</taxon>
        <taxon>Colletotrichum orbiculare species complex</taxon>
    </lineage>
</organism>
<evidence type="ECO:0000313" key="2">
    <source>
        <dbReference type="EMBL" id="TEA21682.1"/>
    </source>
</evidence>
<keyword evidence="3" id="KW-1185">Reference proteome</keyword>
<sequence length="227" mass="24479">MSTFRIYLVGISALLAMWMFAAASSASDASLQNAGNLPNGPVAGAAEPQSLNPTPDAEVATPNIEVASGTRPAKNGQRAVAAQPQDFVKRFSGPSRFKCKDYHCAASKYVRTTPGANCDLVCRTNCAYMVSQAYSTSIGKCSYLDKALISDDSDFVLNSYYDPHCNCKYCVCKCNYSLNNIDRFFLAQCDGQLLCKLVSLPTGFTYMSVYGTAEFSCAPDKKSGITM</sequence>
<proteinExistence type="predicted"/>
<evidence type="ECO:0000256" key="1">
    <source>
        <dbReference type="SAM" id="SignalP"/>
    </source>
</evidence>
<protein>
    <recommendedName>
        <fullName evidence="4">Apple domain-containing protein</fullName>
    </recommendedName>
</protein>
<feature type="chain" id="PRO_5020796070" description="Apple domain-containing protein" evidence="1">
    <location>
        <begin position="24"/>
        <end position="227"/>
    </location>
</feature>
<name>A0A4R8TSK1_9PEZI</name>
<accession>A0A4R8TSK1</accession>
<dbReference type="Proteomes" id="UP000295604">
    <property type="component" value="Unassembled WGS sequence"/>
</dbReference>
<keyword evidence="1" id="KW-0732">Signal</keyword>
<gene>
    <name evidence="2" type="ORF">C8034_v004578</name>
</gene>
<dbReference type="EMBL" id="QAPF01000014">
    <property type="protein sequence ID" value="TEA21682.1"/>
    <property type="molecule type" value="Genomic_DNA"/>
</dbReference>
<evidence type="ECO:0000313" key="3">
    <source>
        <dbReference type="Proteomes" id="UP000295604"/>
    </source>
</evidence>
<feature type="signal peptide" evidence="1">
    <location>
        <begin position="1"/>
        <end position="23"/>
    </location>
</feature>